<evidence type="ECO:0000256" key="1">
    <source>
        <dbReference type="SAM" id="MobiDB-lite"/>
    </source>
</evidence>
<reference evidence="3" key="1">
    <citation type="submission" date="2022-03" db="EMBL/GenBank/DDBJ databases">
        <authorList>
            <person name="Sayadi A."/>
        </authorList>
    </citation>
    <scope>NUCLEOTIDE SEQUENCE</scope>
</reference>
<dbReference type="EMBL" id="CAKOFQ010008075">
    <property type="protein sequence ID" value="CAH2011498.1"/>
    <property type="molecule type" value="Genomic_DNA"/>
</dbReference>
<dbReference type="Pfam" id="PF10545">
    <property type="entry name" value="MADF_DNA_bdg"/>
    <property type="match status" value="1"/>
</dbReference>
<protein>
    <recommendedName>
        <fullName evidence="2">MADF domain-containing protein</fullName>
    </recommendedName>
</protein>
<dbReference type="PANTHER" id="PTHR21505:SF8">
    <property type="entry name" value="DPT-YFP REPRESSOR BY OVEREXPRESSION, ISOFORM D-RELATED"/>
    <property type="match status" value="1"/>
</dbReference>
<evidence type="ECO:0000313" key="4">
    <source>
        <dbReference type="Proteomes" id="UP001152888"/>
    </source>
</evidence>
<feature type="domain" description="MADF" evidence="2">
    <location>
        <begin position="2"/>
        <end position="44"/>
    </location>
</feature>
<name>A0A9P0MGJ9_ACAOB</name>
<dbReference type="InterPro" id="IPR006578">
    <property type="entry name" value="MADF-dom"/>
</dbReference>
<evidence type="ECO:0000259" key="2">
    <source>
        <dbReference type="Pfam" id="PF10545"/>
    </source>
</evidence>
<feature type="compositionally biased region" description="Polar residues" evidence="1">
    <location>
        <begin position="83"/>
        <end position="103"/>
    </location>
</feature>
<sequence length="280" mass="31638">MKKINSLRTCFRKELKKTRSVQSGMGAENLYRPNLWYFNLLMFLTDQETPRQDGTDTINESPVVDDDSQFNEHEDNLNDHSSSETSLRPLSATPSTSTSNSRISVKRKSQKNLDRSDEVLNIVASKLQNQGKYASFGQHVGEELQELPSEMAIYCKKVINEAIFQAQVGKLNQTSKIVTQIETDRTPTTPDIHTFQYNQEVSRPSNTELLRSTPEGPTKPLQRLGGLNPIIRGVDTFQYDHGRFRSSIGTEIARSLGEATNDLLQSLGEYYSRSNVEDNN</sequence>
<accession>A0A9P0MGJ9</accession>
<keyword evidence="4" id="KW-1185">Reference proteome</keyword>
<comment type="caution">
    <text evidence="3">The sequence shown here is derived from an EMBL/GenBank/DDBJ whole genome shotgun (WGS) entry which is preliminary data.</text>
</comment>
<feature type="compositionally biased region" description="Basic and acidic residues" evidence="1">
    <location>
        <begin position="70"/>
        <end position="82"/>
    </location>
</feature>
<organism evidence="3 4">
    <name type="scientific">Acanthoscelides obtectus</name>
    <name type="common">Bean weevil</name>
    <name type="synonym">Bruchus obtectus</name>
    <dbReference type="NCBI Taxonomy" id="200917"/>
    <lineage>
        <taxon>Eukaryota</taxon>
        <taxon>Metazoa</taxon>
        <taxon>Ecdysozoa</taxon>
        <taxon>Arthropoda</taxon>
        <taxon>Hexapoda</taxon>
        <taxon>Insecta</taxon>
        <taxon>Pterygota</taxon>
        <taxon>Neoptera</taxon>
        <taxon>Endopterygota</taxon>
        <taxon>Coleoptera</taxon>
        <taxon>Polyphaga</taxon>
        <taxon>Cucujiformia</taxon>
        <taxon>Chrysomeloidea</taxon>
        <taxon>Chrysomelidae</taxon>
        <taxon>Bruchinae</taxon>
        <taxon>Bruchini</taxon>
        <taxon>Acanthoscelides</taxon>
    </lineage>
</organism>
<dbReference type="OrthoDB" id="6617753at2759"/>
<proteinExistence type="predicted"/>
<evidence type="ECO:0000313" key="3">
    <source>
        <dbReference type="EMBL" id="CAH2011498.1"/>
    </source>
</evidence>
<dbReference type="AlphaFoldDB" id="A0A9P0MGJ9"/>
<gene>
    <name evidence="3" type="ORF">ACAOBT_LOCUS32200</name>
</gene>
<feature type="region of interest" description="Disordered" evidence="1">
    <location>
        <begin position="51"/>
        <end position="112"/>
    </location>
</feature>
<dbReference type="PANTHER" id="PTHR21505">
    <property type="entry name" value="MADF DOMAIN-CONTAINING PROTEIN-RELATED"/>
    <property type="match status" value="1"/>
</dbReference>
<dbReference type="Proteomes" id="UP001152888">
    <property type="component" value="Unassembled WGS sequence"/>
</dbReference>